<dbReference type="OrthoDB" id="239829at2157"/>
<protein>
    <submittedName>
        <fullName evidence="2">Uncharacterized protein</fullName>
    </submittedName>
</protein>
<gene>
    <name evidence="2" type="ORF">SAMN05216218_103243</name>
</gene>
<dbReference type="AlphaFoldDB" id="A0A1G7I1F2"/>
<evidence type="ECO:0000313" key="2">
    <source>
        <dbReference type="EMBL" id="SDF06562.1"/>
    </source>
</evidence>
<dbReference type="EMBL" id="FNBK01000003">
    <property type="protein sequence ID" value="SDF06562.1"/>
    <property type="molecule type" value="Genomic_DNA"/>
</dbReference>
<name>A0A1G7I1F2_9EURY</name>
<accession>A0A1G7I1F2</accession>
<dbReference type="Proteomes" id="UP000199076">
    <property type="component" value="Unassembled WGS sequence"/>
</dbReference>
<dbReference type="RefSeq" id="WP_092689063.1">
    <property type="nucleotide sequence ID" value="NZ_FNBK01000003.1"/>
</dbReference>
<evidence type="ECO:0000313" key="3">
    <source>
        <dbReference type="Proteomes" id="UP000199076"/>
    </source>
</evidence>
<sequence>MTDSDVAERAFVLAEMASDDSVTMSVLAGREGRFSQQAPLNDPPVTYLEETEAPVFVLTNGKRGIGRGVKSNTIAPDSDFRTVVLVTGRRTLCLIGQADGDSAISVPHESVAAVRHSTGFRKHRLVLQTPESAYHCWVHRKTETAVLDEVTDFVGEHTVERPEPVADDEAVSRVMYRGRPVARDATDGSSDDSGDSTGSPAGETEEEFTVTYRGQPVDRD</sequence>
<feature type="region of interest" description="Disordered" evidence="1">
    <location>
        <begin position="177"/>
        <end position="220"/>
    </location>
</feature>
<reference evidence="3" key="1">
    <citation type="submission" date="2016-10" db="EMBL/GenBank/DDBJ databases">
        <authorList>
            <person name="Varghese N."/>
            <person name="Submissions S."/>
        </authorList>
    </citation>
    <scope>NUCLEOTIDE SEQUENCE [LARGE SCALE GENOMIC DNA]</scope>
    <source>
        <strain evidence="3">IBRC-M 10760</strain>
    </source>
</reference>
<keyword evidence="3" id="KW-1185">Reference proteome</keyword>
<evidence type="ECO:0000256" key="1">
    <source>
        <dbReference type="SAM" id="MobiDB-lite"/>
    </source>
</evidence>
<proteinExistence type="predicted"/>
<organism evidence="2 3">
    <name type="scientific">Halorientalis regularis</name>
    <dbReference type="NCBI Taxonomy" id="660518"/>
    <lineage>
        <taxon>Archaea</taxon>
        <taxon>Methanobacteriati</taxon>
        <taxon>Methanobacteriota</taxon>
        <taxon>Stenosarchaea group</taxon>
        <taxon>Halobacteria</taxon>
        <taxon>Halobacteriales</taxon>
        <taxon>Haloarculaceae</taxon>
        <taxon>Halorientalis</taxon>
    </lineage>
</organism>